<proteinExistence type="predicted"/>
<protein>
    <submittedName>
        <fullName evidence="1">Uncharacterized protein</fullName>
    </submittedName>
</protein>
<evidence type="ECO:0000313" key="1">
    <source>
        <dbReference type="EMBL" id="KKL50301.1"/>
    </source>
</evidence>
<sequence length="67" mass="7850">MIDREKFSKLTLGEKRILGNLLYHPDWEDENDPDENLIKALENVWSGDPRDEHEGGADRFIEIVKKL</sequence>
<accession>A0A0F9D9C6</accession>
<reference evidence="1" key="1">
    <citation type="journal article" date="2015" name="Nature">
        <title>Complex archaea that bridge the gap between prokaryotes and eukaryotes.</title>
        <authorList>
            <person name="Spang A."/>
            <person name="Saw J.H."/>
            <person name="Jorgensen S.L."/>
            <person name="Zaremba-Niedzwiedzka K."/>
            <person name="Martijn J."/>
            <person name="Lind A.E."/>
            <person name="van Eijk R."/>
            <person name="Schleper C."/>
            <person name="Guy L."/>
            <person name="Ettema T.J."/>
        </authorList>
    </citation>
    <scope>NUCLEOTIDE SEQUENCE</scope>
</reference>
<comment type="caution">
    <text evidence="1">The sequence shown here is derived from an EMBL/GenBank/DDBJ whole genome shotgun (WGS) entry which is preliminary data.</text>
</comment>
<gene>
    <name evidence="1" type="ORF">LCGC14_2306870</name>
</gene>
<organism evidence="1">
    <name type="scientific">marine sediment metagenome</name>
    <dbReference type="NCBI Taxonomy" id="412755"/>
    <lineage>
        <taxon>unclassified sequences</taxon>
        <taxon>metagenomes</taxon>
        <taxon>ecological metagenomes</taxon>
    </lineage>
</organism>
<dbReference type="EMBL" id="LAZR01032651">
    <property type="protein sequence ID" value="KKL50301.1"/>
    <property type="molecule type" value="Genomic_DNA"/>
</dbReference>
<name>A0A0F9D9C6_9ZZZZ</name>
<dbReference type="AlphaFoldDB" id="A0A0F9D9C6"/>